<accession>A0AAV4NYH9</accession>
<comment type="caution">
    <text evidence="5">The sequence shown here is derived from an EMBL/GenBank/DDBJ whole genome shotgun (WGS) entry which is preliminary data.</text>
</comment>
<evidence type="ECO:0000256" key="4">
    <source>
        <dbReference type="SAM" id="MobiDB-lite"/>
    </source>
</evidence>
<dbReference type="GO" id="GO:0045046">
    <property type="term" value="P:protein import into peroxisome membrane"/>
    <property type="evidence" value="ECO:0007669"/>
    <property type="project" value="TreeGrafter"/>
</dbReference>
<dbReference type="PANTHER" id="PTHR12774:SF2">
    <property type="entry name" value="PEROXISOMAL BIOGENESIS FACTOR 19"/>
    <property type="match status" value="1"/>
</dbReference>
<evidence type="ECO:0000256" key="2">
    <source>
        <dbReference type="ARBA" id="ARBA00029688"/>
    </source>
</evidence>
<dbReference type="GO" id="GO:0033328">
    <property type="term" value="F:peroxisome membrane targeting sequence binding"/>
    <property type="evidence" value="ECO:0007669"/>
    <property type="project" value="TreeGrafter"/>
</dbReference>
<evidence type="ECO:0000313" key="5">
    <source>
        <dbReference type="EMBL" id="GIX90007.1"/>
    </source>
</evidence>
<proteinExistence type="inferred from homology"/>
<feature type="region of interest" description="Disordered" evidence="4">
    <location>
        <begin position="47"/>
        <end position="79"/>
    </location>
</feature>
<keyword evidence="6" id="KW-1185">Reference proteome</keyword>
<evidence type="ECO:0000313" key="6">
    <source>
        <dbReference type="Proteomes" id="UP001054945"/>
    </source>
</evidence>
<keyword evidence="3" id="KW-0175">Coiled coil</keyword>
<dbReference type="Gene3D" id="1.20.120.900">
    <property type="entry name" value="Pex19, mPTS binding domain"/>
    <property type="match status" value="1"/>
</dbReference>
<dbReference type="Proteomes" id="UP001054945">
    <property type="component" value="Unassembled WGS sequence"/>
</dbReference>
<protein>
    <recommendedName>
        <fullName evidence="2">Peroxin-19</fullName>
    </recommendedName>
</protein>
<reference evidence="5 6" key="1">
    <citation type="submission" date="2021-06" db="EMBL/GenBank/DDBJ databases">
        <title>Caerostris extrusa draft genome.</title>
        <authorList>
            <person name="Kono N."/>
            <person name="Arakawa K."/>
        </authorList>
    </citation>
    <scope>NUCLEOTIDE SEQUENCE [LARGE SCALE GENOMIC DNA]</scope>
</reference>
<evidence type="ECO:0000256" key="3">
    <source>
        <dbReference type="SAM" id="Coils"/>
    </source>
</evidence>
<gene>
    <name evidence="5" type="primary">PEX19</name>
    <name evidence="5" type="ORF">CEXT_73721</name>
</gene>
<dbReference type="GO" id="GO:0005778">
    <property type="term" value="C:peroxisomal membrane"/>
    <property type="evidence" value="ECO:0007669"/>
    <property type="project" value="TreeGrafter"/>
</dbReference>
<feature type="coiled-coil region" evidence="3">
    <location>
        <begin position="216"/>
        <end position="243"/>
    </location>
</feature>
<sequence length="296" mass="33499">MIRILRPVLFSGSKMEDKEKTKDSAATVSGDDLSDLLDSCLDDFNKPLPKTVITNTQPTEGSSSQQPSAESDKPLDSSAWGEEFKEYSEVIENIIGAEGPELNEFKKLMDNYMTQEGPQINDEEFAKSFAKTIQEMTQQTHNIPETSPDDVANLLGSLGLGNNPDVESMPELMPIMQSVMQRLMSKDLLYPSLKEIVEKYPGWLNEKKSSFKTEEYDNYQKQYEHMKEICEEFEKDVDQSEAAKKEQFETVLKMMQKVQNYGNPPKELISSINPSIPLDEEGNLQVPGMPEQCIIM</sequence>
<dbReference type="PANTHER" id="PTHR12774">
    <property type="entry name" value="PEROXISOMAL BIOGENESIS FACTOR 19"/>
    <property type="match status" value="1"/>
</dbReference>
<dbReference type="InterPro" id="IPR038322">
    <property type="entry name" value="Pex19_C_sf"/>
</dbReference>
<organism evidence="5 6">
    <name type="scientific">Caerostris extrusa</name>
    <name type="common">Bark spider</name>
    <name type="synonym">Caerostris bankana</name>
    <dbReference type="NCBI Taxonomy" id="172846"/>
    <lineage>
        <taxon>Eukaryota</taxon>
        <taxon>Metazoa</taxon>
        <taxon>Ecdysozoa</taxon>
        <taxon>Arthropoda</taxon>
        <taxon>Chelicerata</taxon>
        <taxon>Arachnida</taxon>
        <taxon>Araneae</taxon>
        <taxon>Araneomorphae</taxon>
        <taxon>Entelegynae</taxon>
        <taxon>Araneoidea</taxon>
        <taxon>Araneidae</taxon>
        <taxon>Caerostris</taxon>
    </lineage>
</organism>
<evidence type="ECO:0000256" key="1">
    <source>
        <dbReference type="ARBA" id="ARBA00006326"/>
    </source>
</evidence>
<dbReference type="EMBL" id="BPLR01003906">
    <property type="protein sequence ID" value="GIX90007.1"/>
    <property type="molecule type" value="Genomic_DNA"/>
</dbReference>
<feature type="compositionally biased region" description="Polar residues" evidence="4">
    <location>
        <begin position="52"/>
        <end position="69"/>
    </location>
</feature>
<comment type="similarity">
    <text evidence="1">Belongs to the peroxin-19 family.</text>
</comment>
<dbReference type="AlphaFoldDB" id="A0AAV4NYH9"/>
<dbReference type="InterPro" id="IPR006708">
    <property type="entry name" value="Pex19"/>
</dbReference>
<name>A0AAV4NYH9_CAEEX</name>
<dbReference type="Pfam" id="PF04614">
    <property type="entry name" value="Pex19"/>
    <property type="match status" value="1"/>
</dbReference>